<evidence type="ECO:0000256" key="1">
    <source>
        <dbReference type="ARBA" id="ARBA00001946"/>
    </source>
</evidence>
<dbReference type="PANTHER" id="PTHR42904">
    <property type="entry name" value="NUDIX HYDROLASE, NUDC SUBFAMILY"/>
    <property type="match status" value="1"/>
</dbReference>
<comment type="cofactor">
    <cofactor evidence="1">
        <name>Mg(2+)</name>
        <dbReference type="ChEBI" id="CHEBI:18420"/>
    </cofactor>
</comment>
<evidence type="ECO:0000256" key="9">
    <source>
        <dbReference type="ARBA" id="ARBA00023679"/>
    </source>
</evidence>
<reference evidence="12 13" key="1">
    <citation type="submission" date="2019-03" db="EMBL/GenBank/DDBJ databases">
        <title>Genomics of glacier-inhabiting Cryobacterium strains.</title>
        <authorList>
            <person name="Liu Q."/>
            <person name="Xin Y.-H."/>
        </authorList>
    </citation>
    <scope>NUCLEOTIDE SEQUENCE [LARGE SCALE GENOMIC DNA]</scope>
    <source>
        <strain evidence="12 13">Hh14</strain>
    </source>
</reference>
<keyword evidence="5" id="KW-0479">Metal-binding</keyword>
<dbReference type="Gene3D" id="3.90.79.20">
    <property type="match status" value="1"/>
</dbReference>
<dbReference type="GO" id="GO:0110153">
    <property type="term" value="F:RNA NAD-cap (NMN-forming) hydrolase activity"/>
    <property type="evidence" value="ECO:0007669"/>
    <property type="project" value="RHEA"/>
</dbReference>
<dbReference type="EC" id="3.6.1.22" evidence="4"/>
<dbReference type="PANTHER" id="PTHR42904:SF6">
    <property type="entry name" value="NAD-CAPPED RNA HYDROLASE NUDT12"/>
    <property type="match status" value="1"/>
</dbReference>
<evidence type="ECO:0000256" key="8">
    <source>
        <dbReference type="ARBA" id="ARBA00023027"/>
    </source>
</evidence>
<evidence type="ECO:0000313" key="13">
    <source>
        <dbReference type="Proteomes" id="UP000297447"/>
    </source>
</evidence>
<evidence type="ECO:0000256" key="5">
    <source>
        <dbReference type="ARBA" id="ARBA00022723"/>
    </source>
</evidence>
<dbReference type="Pfam" id="PF00293">
    <property type="entry name" value="NUDIX"/>
    <property type="match status" value="1"/>
</dbReference>
<dbReference type="Proteomes" id="UP000297447">
    <property type="component" value="Unassembled WGS sequence"/>
</dbReference>
<evidence type="ECO:0000256" key="6">
    <source>
        <dbReference type="ARBA" id="ARBA00022801"/>
    </source>
</evidence>
<evidence type="ECO:0000313" key="12">
    <source>
        <dbReference type="EMBL" id="TFD50563.1"/>
    </source>
</evidence>
<dbReference type="SUPFAM" id="SSF55811">
    <property type="entry name" value="Nudix"/>
    <property type="match status" value="1"/>
</dbReference>
<dbReference type="Pfam" id="PF09296">
    <property type="entry name" value="NUDIX-like"/>
    <property type="match status" value="1"/>
</dbReference>
<keyword evidence="8" id="KW-0520">NAD</keyword>
<dbReference type="Pfam" id="PF09297">
    <property type="entry name" value="Zn_ribbon_NUD"/>
    <property type="match status" value="1"/>
</dbReference>
<dbReference type="InterPro" id="IPR015797">
    <property type="entry name" value="NUDIX_hydrolase-like_dom_sf"/>
</dbReference>
<organism evidence="12 13">
    <name type="scientific">Cryobacterium frigoriphilum</name>
    <dbReference type="NCBI Taxonomy" id="1259150"/>
    <lineage>
        <taxon>Bacteria</taxon>
        <taxon>Bacillati</taxon>
        <taxon>Actinomycetota</taxon>
        <taxon>Actinomycetes</taxon>
        <taxon>Micrococcales</taxon>
        <taxon>Microbacteriaceae</taxon>
        <taxon>Cryobacterium</taxon>
    </lineage>
</organism>
<dbReference type="InterPro" id="IPR000086">
    <property type="entry name" value="NUDIX_hydrolase_dom"/>
</dbReference>
<gene>
    <name evidence="12" type="primary">nudC</name>
    <name evidence="12" type="ORF">E3T55_09155</name>
</gene>
<comment type="similarity">
    <text evidence="3">Belongs to the Nudix hydrolase family. NudC subfamily.</text>
</comment>
<name>A0A4R9A2Y7_9MICO</name>
<evidence type="ECO:0000256" key="7">
    <source>
        <dbReference type="ARBA" id="ARBA00022842"/>
    </source>
</evidence>
<dbReference type="AlphaFoldDB" id="A0A4R9A2Y7"/>
<evidence type="ECO:0000256" key="10">
    <source>
        <dbReference type="SAM" id="MobiDB-lite"/>
    </source>
</evidence>
<dbReference type="CDD" id="cd03429">
    <property type="entry name" value="NUDIX_NADH_pyrophosphatase_Nudt13"/>
    <property type="match status" value="1"/>
</dbReference>
<evidence type="ECO:0000256" key="2">
    <source>
        <dbReference type="ARBA" id="ARBA00001947"/>
    </source>
</evidence>
<dbReference type="InterPro" id="IPR015376">
    <property type="entry name" value="Znr_NADH_PPase"/>
</dbReference>
<feature type="compositionally biased region" description="Low complexity" evidence="10">
    <location>
        <begin position="7"/>
        <end position="25"/>
    </location>
</feature>
<dbReference type="Gene3D" id="3.90.79.10">
    <property type="entry name" value="Nucleoside Triphosphate Pyrophosphohydrolase"/>
    <property type="match status" value="1"/>
</dbReference>
<dbReference type="GO" id="GO:0046872">
    <property type="term" value="F:metal ion binding"/>
    <property type="evidence" value="ECO:0007669"/>
    <property type="project" value="UniProtKB-KW"/>
</dbReference>
<dbReference type="InterPro" id="IPR015375">
    <property type="entry name" value="NADH_PPase-like_N"/>
</dbReference>
<dbReference type="GO" id="GO:0035529">
    <property type="term" value="F:NADH pyrophosphatase activity"/>
    <property type="evidence" value="ECO:0007669"/>
    <property type="project" value="TreeGrafter"/>
</dbReference>
<keyword evidence="6 12" id="KW-0378">Hydrolase</keyword>
<dbReference type="InterPro" id="IPR020084">
    <property type="entry name" value="NUDIX_hydrolase_CS"/>
</dbReference>
<dbReference type="InterPro" id="IPR049734">
    <property type="entry name" value="NudC-like_C"/>
</dbReference>
<dbReference type="NCBIfam" id="NF001299">
    <property type="entry name" value="PRK00241.1"/>
    <property type="match status" value="1"/>
</dbReference>
<comment type="caution">
    <text evidence="12">The sequence shown here is derived from an EMBL/GenBank/DDBJ whole genome shotgun (WGS) entry which is preliminary data.</text>
</comment>
<evidence type="ECO:0000256" key="4">
    <source>
        <dbReference type="ARBA" id="ARBA00012381"/>
    </source>
</evidence>
<dbReference type="OrthoDB" id="9791656at2"/>
<dbReference type="GO" id="GO:0019677">
    <property type="term" value="P:NAD+ catabolic process"/>
    <property type="evidence" value="ECO:0007669"/>
    <property type="project" value="TreeGrafter"/>
</dbReference>
<accession>A0A4R9A2Y7</accession>
<dbReference type="EMBL" id="SOHE01000041">
    <property type="protein sequence ID" value="TFD50563.1"/>
    <property type="molecule type" value="Genomic_DNA"/>
</dbReference>
<dbReference type="GO" id="GO:0006742">
    <property type="term" value="P:NADP+ catabolic process"/>
    <property type="evidence" value="ECO:0007669"/>
    <property type="project" value="TreeGrafter"/>
</dbReference>
<comment type="catalytic activity">
    <reaction evidence="9">
        <text>a 5'-end NAD(+)-phospho-ribonucleoside in mRNA + H2O = a 5'-end phospho-adenosine-phospho-ribonucleoside in mRNA + beta-nicotinamide D-ribonucleotide + 2 H(+)</text>
        <dbReference type="Rhea" id="RHEA:60876"/>
        <dbReference type="Rhea" id="RHEA-COMP:15698"/>
        <dbReference type="Rhea" id="RHEA-COMP:15719"/>
        <dbReference type="ChEBI" id="CHEBI:14649"/>
        <dbReference type="ChEBI" id="CHEBI:15377"/>
        <dbReference type="ChEBI" id="CHEBI:15378"/>
        <dbReference type="ChEBI" id="CHEBI:144029"/>
        <dbReference type="ChEBI" id="CHEBI:144051"/>
    </reaction>
    <physiologicalReaction direction="left-to-right" evidence="9">
        <dbReference type="Rhea" id="RHEA:60877"/>
    </physiologicalReaction>
</comment>
<comment type="cofactor">
    <cofactor evidence="2">
        <name>Zn(2+)</name>
        <dbReference type="ChEBI" id="CHEBI:29105"/>
    </cofactor>
</comment>
<evidence type="ECO:0000259" key="11">
    <source>
        <dbReference type="PROSITE" id="PS51462"/>
    </source>
</evidence>
<evidence type="ECO:0000256" key="3">
    <source>
        <dbReference type="ARBA" id="ARBA00009595"/>
    </source>
</evidence>
<protein>
    <recommendedName>
        <fullName evidence="4">NAD(+) diphosphatase</fullName>
        <ecNumber evidence="4">3.6.1.22</ecNumber>
    </recommendedName>
</protein>
<keyword evidence="13" id="KW-1185">Reference proteome</keyword>
<keyword evidence="7" id="KW-0460">Magnesium</keyword>
<feature type="domain" description="Nudix hydrolase" evidence="11">
    <location>
        <begin position="207"/>
        <end position="335"/>
    </location>
</feature>
<feature type="region of interest" description="Disordered" evidence="10">
    <location>
        <begin position="1"/>
        <end position="25"/>
    </location>
</feature>
<dbReference type="GO" id="GO:0005829">
    <property type="term" value="C:cytosol"/>
    <property type="evidence" value="ECO:0007669"/>
    <property type="project" value="TreeGrafter"/>
</dbReference>
<sequence length="345" mass="37471">MSFESTSLDSQSLDSQSLDSQSLDSQSLDAPSFEFTARLPLSRYLVDRDHEARARADLIAILWADTATRVVALWNGKALVRPGEASPPQLACVPAANLPAPGADTIVLYLGRSVDPQAAEPVGTPLLAVELTEEQALDLDPEVTHWQSLRDLAAVLGDRDTGVFVEALGLRNWHHSHRFCPRCGAPASIESAGWVRRCTACGSQIFPRTDPAVIMLITDAADRLLLGSNALWENNRYSLLAGFVEPGESLEAAVVRESFEESGLRVTDATYLGSQPWPFPASIMCGFTARVADDQDPTALAPDGAEILDLRWFTRPELRAAEASWLMLPGPSSIAHAMIEQWLAQ</sequence>
<dbReference type="PROSITE" id="PS51462">
    <property type="entry name" value="NUDIX"/>
    <property type="match status" value="1"/>
</dbReference>
<dbReference type="InterPro" id="IPR050241">
    <property type="entry name" value="NAD-cap_RNA_hydrolase_NudC"/>
</dbReference>
<dbReference type="PROSITE" id="PS00893">
    <property type="entry name" value="NUDIX_BOX"/>
    <property type="match status" value="1"/>
</dbReference>
<proteinExistence type="inferred from homology"/>